<evidence type="ECO:0000259" key="6">
    <source>
        <dbReference type="Pfam" id="PF01258"/>
    </source>
</evidence>
<gene>
    <name evidence="7" type="ORF">ACFOZ8_16395</name>
</gene>
<dbReference type="NCBIfam" id="TIGR02890">
    <property type="entry name" value="bacill_yteA"/>
    <property type="match status" value="1"/>
</dbReference>
<sequence>MPNTKLTSSQLETLRRLLEEERERLNAHFEDEESENGLRGTNETESVGELSAYDNHPGDLGTETFERERDLAIDDNFRQKLAETEDALERLDSGEYGICAICRQPIPYERLEALPATTRCVTDASVGAEVGSGTDARPSVSQLNADEERTRQAARFDDAGAWERLEAYGNASDTVTTGNKRK</sequence>
<evidence type="ECO:0000313" key="7">
    <source>
        <dbReference type="EMBL" id="MFC4101221.1"/>
    </source>
</evidence>
<dbReference type="PANTHER" id="PTHR33823:SF4">
    <property type="entry name" value="GENERAL STRESS PROTEIN 16O"/>
    <property type="match status" value="1"/>
</dbReference>
<dbReference type="InterPro" id="IPR000962">
    <property type="entry name" value="Znf_DskA_TraR"/>
</dbReference>
<keyword evidence="3" id="KW-0862">Zinc</keyword>
<feature type="compositionally biased region" description="Basic and acidic residues" evidence="5">
    <location>
        <begin position="146"/>
        <end position="156"/>
    </location>
</feature>
<dbReference type="Proteomes" id="UP001595715">
    <property type="component" value="Unassembled WGS sequence"/>
</dbReference>
<organism evidence="7 8">
    <name type="scientific">Paenibacillus xanthanilyticus</name>
    <dbReference type="NCBI Taxonomy" id="1783531"/>
    <lineage>
        <taxon>Bacteria</taxon>
        <taxon>Bacillati</taxon>
        <taxon>Bacillota</taxon>
        <taxon>Bacilli</taxon>
        <taxon>Bacillales</taxon>
        <taxon>Paenibacillaceae</taxon>
        <taxon>Paenibacillus</taxon>
    </lineage>
</organism>
<feature type="region of interest" description="Disordered" evidence="5">
    <location>
        <begin position="129"/>
        <end position="156"/>
    </location>
</feature>
<evidence type="ECO:0000256" key="4">
    <source>
        <dbReference type="PROSITE-ProRule" id="PRU00510"/>
    </source>
</evidence>
<dbReference type="RefSeq" id="WP_377719843.1">
    <property type="nucleotide sequence ID" value="NZ_JBHSAM010000028.1"/>
</dbReference>
<dbReference type="InterPro" id="IPR014240">
    <property type="entry name" value="YteA"/>
</dbReference>
<dbReference type="Gene3D" id="1.20.120.910">
    <property type="entry name" value="DksA, coiled-coil domain"/>
    <property type="match status" value="1"/>
</dbReference>
<feature type="region of interest" description="Disordered" evidence="5">
    <location>
        <begin position="24"/>
        <end position="62"/>
    </location>
</feature>
<keyword evidence="2" id="KW-0863">Zinc-finger</keyword>
<dbReference type="SUPFAM" id="SSF57716">
    <property type="entry name" value="Glucocorticoid receptor-like (DNA-binding domain)"/>
    <property type="match status" value="1"/>
</dbReference>
<name>A0ABV8K5F4_9BACL</name>
<proteinExistence type="predicted"/>
<evidence type="ECO:0000313" key="8">
    <source>
        <dbReference type="Proteomes" id="UP001595715"/>
    </source>
</evidence>
<accession>A0ABV8K5F4</accession>
<feature type="domain" description="Zinc finger DksA/TraR C4-type" evidence="6">
    <location>
        <begin position="94"/>
        <end position="121"/>
    </location>
</feature>
<dbReference type="SUPFAM" id="SSF109635">
    <property type="entry name" value="DnaK suppressor protein DksA, alpha-hairpin domain"/>
    <property type="match status" value="1"/>
</dbReference>
<evidence type="ECO:0000256" key="5">
    <source>
        <dbReference type="SAM" id="MobiDB-lite"/>
    </source>
</evidence>
<reference evidence="8" key="1">
    <citation type="journal article" date="2019" name="Int. J. Syst. Evol. Microbiol.">
        <title>The Global Catalogue of Microorganisms (GCM) 10K type strain sequencing project: providing services to taxonomists for standard genome sequencing and annotation.</title>
        <authorList>
            <consortium name="The Broad Institute Genomics Platform"/>
            <consortium name="The Broad Institute Genome Sequencing Center for Infectious Disease"/>
            <person name="Wu L."/>
            <person name="Ma J."/>
        </authorList>
    </citation>
    <scope>NUCLEOTIDE SEQUENCE [LARGE SCALE GENOMIC DNA]</scope>
    <source>
        <strain evidence="8">IBRC-M 10987</strain>
    </source>
</reference>
<dbReference type="EMBL" id="JBHSAM010000028">
    <property type="protein sequence ID" value="MFC4101221.1"/>
    <property type="molecule type" value="Genomic_DNA"/>
</dbReference>
<keyword evidence="1" id="KW-0479">Metal-binding</keyword>
<dbReference type="Pfam" id="PF01258">
    <property type="entry name" value="zf-dskA_traR"/>
    <property type="match status" value="1"/>
</dbReference>
<protein>
    <submittedName>
        <fullName evidence="7">TraR/DksA C4-type zinc finger protein</fullName>
    </submittedName>
</protein>
<dbReference type="InterPro" id="IPR037187">
    <property type="entry name" value="DnaK_N"/>
</dbReference>
<dbReference type="PROSITE" id="PS51128">
    <property type="entry name" value="ZF_DKSA_2"/>
    <property type="match status" value="1"/>
</dbReference>
<dbReference type="PANTHER" id="PTHR33823">
    <property type="entry name" value="RNA POLYMERASE-BINDING TRANSCRIPTION FACTOR DKSA-RELATED"/>
    <property type="match status" value="1"/>
</dbReference>
<evidence type="ECO:0000256" key="1">
    <source>
        <dbReference type="ARBA" id="ARBA00022723"/>
    </source>
</evidence>
<keyword evidence="8" id="KW-1185">Reference proteome</keyword>
<evidence type="ECO:0000256" key="3">
    <source>
        <dbReference type="ARBA" id="ARBA00022833"/>
    </source>
</evidence>
<comment type="caution">
    <text evidence="7">The sequence shown here is derived from an EMBL/GenBank/DDBJ whole genome shotgun (WGS) entry which is preliminary data.</text>
</comment>
<evidence type="ECO:0000256" key="2">
    <source>
        <dbReference type="ARBA" id="ARBA00022771"/>
    </source>
</evidence>
<feature type="zinc finger region" description="dksA C4-type" evidence="4">
    <location>
        <begin position="99"/>
        <end position="123"/>
    </location>
</feature>